<dbReference type="InterPro" id="IPR051401">
    <property type="entry name" value="GtrA_CellWall_Glycosyl"/>
</dbReference>
<proteinExistence type="inferred from homology"/>
<dbReference type="RefSeq" id="WP_161025391.1">
    <property type="nucleotide sequence ID" value="NZ_WWCJ01000006.1"/>
</dbReference>
<dbReference type="Proteomes" id="UP000448575">
    <property type="component" value="Unassembled WGS sequence"/>
</dbReference>
<comment type="similarity">
    <text evidence="2">Belongs to the GtrA family.</text>
</comment>
<evidence type="ECO:0000256" key="1">
    <source>
        <dbReference type="ARBA" id="ARBA00004141"/>
    </source>
</evidence>
<feature type="domain" description="GtrA/DPMS transmembrane" evidence="7">
    <location>
        <begin position="14"/>
        <end position="124"/>
    </location>
</feature>
<dbReference type="EMBL" id="WWCJ01000006">
    <property type="protein sequence ID" value="MYN02386.1"/>
    <property type="molecule type" value="Genomic_DNA"/>
</dbReference>
<feature type="transmembrane region" description="Helical" evidence="6">
    <location>
        <begin position="39"/>
        <end position="63"/>
    </location>
</feature>
<dbReference type="InterPro" id="IPR007267">
    <property type="entry name" value="GtrA_DPMS_TM"/>
</dbReference>
<evidence type="ECO:0000256" key="3">
    <source>
        <dbReference type="ARBA" id="ARBA00022692"/>
    </source>
</evidence>
<sequence>MRELMQRQRQLATYLAGGVLSAAIDIGLMQGALWMDVPLVAAVSAGFLAGLLFNFLFHAHITFQQTPSGAALARYLTVVAFNYLLTLACVALSVQLAGMALPGKLVSLVLVAGIGFTLGKRWVFN</sequence>
<evidence type="ECO:0000259" key="7">
    <source>
        <dbReference type="Pfam" id="PF04138"/>
    </source>
</evidence>
<evidence type="ECO:0000313" key="9">
    <source>
        <dbReference type="Proteomes" id="UP000448575"/>
    </source>
</evidence>
<keyword evidence="4 6" id="KW-1133">Transmembrane helix</keyword>
<dbReference type="GO" id="GO:0000271">
    <property type="term" value="P:polysaccharide biosynthetic process"/>
    <property type="evidence" value="ECO:0007669"/>
    <property type="project" value="InterPro"/>
</dbReference>
<organism evidence="8 9">
    <name type="scientific">Pseudoduganella guangdongensis</name>
    <dbReference type="NCBI Taxonomy" id="2692179"/>
    <lineage>
        <taxon>Bacteria</taxon>
        <taxon>Pseudomonadati</taxon>
        <taxon>Pseudomonadota</taxon>
        <taxon>Betaproteobacteria</taxon>
        <taxon>Burkholderiales</taxon>
        <taxon>Oxalobacteraceae</taxon>
        <taxon>Telluria group</taxon>
        <taxon>Pseudoduganella</taxon>
    </lineage>
</organism>
<keyword evidence="9" id="KW-1185">Reference proteome</keyword>
<dbReference type="PANTHER" id="PTHR38459">
    <property type="entry name" value="PROPHAGE BACTOPRENOL-LINKED GLUCOSE TRANSLOCASE HOMOLOG"/>
    <property type="match status" value="1"/>
</dbReference>
<accession>A0A6N9HG19</accession>
<dbReference type="Pfam" id="PF04138">
    <property type="entry name" value="GtrA_DPMS_TM"/>
    <property type="match status" value="1"/>
</dbReference>
<evidence type="ECO:0000256" key="2">
    <source>
        <dbReference type="ARBA" id="ARBA00009399"/>
    </source>
</evidence>
<protein>
    <submittedName>
        <fullName evidence="8">GtrA family protein</fullName>
    </submittedName>
</protein>
<reference evidence="8 9" key="1">
    <citation type="submission" date="2019-12" db="EMBL/GenBank/DDBJ databases">
        <title>Novel species isolated from a subtropical stream in China.</title>
        <authorList>
            <person name="Lu H."/>
        </authorList>
    </citation>
    <scope>NUCLEOTIDE SEQUENCE [LARGE SCALE GENOMIC DNA]</scope>
    <source>
        <strain evidence="8 9">DS3</strain>
    </source>
</reference>
<feature type="transmembrane region" description="Helical" evidence="6">
    <location>
        <begin position="12"/>
        <end position="33"/>
    </location>
</feature>
<keyword evidence="5 6" id="KW-0472">Membrane</keyword>
<evidence type="ECO:0000256" key="5">
    <source>
        <dbReference type="ARBA" id="ARBA00023136"/>
    </source>
</evidence>
<gene>
    <name evidence="8" type="ORF">GTP41_09765</name>
</gene>
<comment type="caution">
    <text evidence="8">The sequence shown here is derived from an EMBL/GenBank/DDBJ whole genome shotgun (WGS) entry which is preliminary data.</text>
</comment>
<evidence type="ECO:0000256" key="4">
    <source>
        <dbReference type="ARBA" id="ARBA00022989"/>
    </source>
</evidence>
<keyword evidence="3 6" id="KW-0812">Transmembrane</keyword>
<comment type="subcellular location">
    <subcellularLocation>
        <location evidence="1">Membrane</location>
        <topology evidence="1">Multi-pass membrane protein</topology>
    </subcellularLocation>
</comment>
<name>A0A6N9HG19_9BURK</name>
<dbReference type="GO" id="GO:0005886">
    <property type="term" value="C:plasma membrane"/>
    <property type="evidence" value="ECO:0007669"/>
    <property type="project" value="TreeGrafter"/>
</dbReference>
<dbReference type="PANTHER" id="PTHR38459:SF1">
    <property type="entry name" value="PROPHAGE BACTOPRENOL-LINKED GLUCOSE TRANSLOCASE HOMOLOG"/>
    <property type="match status" value="1"/>
</dbReference>
<evidence type="ECO:0000256" key="6">
    <source>
        <dbReference type="SAM" id="Phobius"/>
    </source>
</evidence>
<dbReference type="AlphaFoldDB" id="A0A6N9HG19"/>
<feature type="transmembrane region" description="Helical" evidence="6">
    <location>
        <begin position="105"/>
        <end position="124"/>
    </location>
</feature>
<feature type="transmembrane region" description="Helical" evidence="6">
    <location>
        <begin position="75"/>
        <end position="99"/>
    </location>
</feature>
<evidence type="ECO:0000313" key="8">
    <source>
        <dbReference type="EMBL" id="MYN02386.1"/>
    </source>
</evidence>